<dbReference type="AlphaFoldDB" id="A0A1X7VSW9"/>
<name>A0A1X7VSW9_AMPQE</name>
<dbReference type="InParanoid" id="A0A1X7VSW9"/>
<organism evidence="1">
    <name type="scientific">Amphimedon queenslandica</name>
    <name type="common">Sponge</name>
    <dbReference type="NCBI Taxonomy" id="400682"/>
    <lineage>
        <taxon>Eukaryota</taxon>
        <taxon>Metazoa</taxon>
        <taxon>Porifera</taxon>
        <taxon>Demospongiae</taxon>
        <taxon>Heteroscleromorpha</taxon>
        <taxon>Haplosclerida</taxon>
        <taxon>Niphatidae</taxon>
        <taxon>Amphimedon</taxon>
    </lineage>
</organism>
<accession>A0A1X7VSW9</accession>
<sequence length="33" mass="3957">MCSLVHHHLRLNHYHTLSVPIYCEQHYLKLAQA</sequence>
<protein>
    <submittedName>
        <fullName evidence="1">Uncharacterized protein</fullName>
    </submittedName>
</protein>
<proteinExistence type="predicted"/>
<dbReference type="EnsemblMetazoa" id="Aqu2.1.42508_001">
    <property type="protein sequence ID" value="Aqu2.1.42508_001"/>
    <property type="gene ID" value="Aqu2.1.42508"/>
</dbReference>
<reference evidence="1" key="1">
    <citation type="submission" date="2017-05" db="UniProtKB">
        <authorList>
            <consortium name="EnsemblMetazoa"/>
        </authorList>
    </citation>
    <scope>IDENTIFICATION</scope>
</reference>
<evidence type="ECO:0000313" key="1">
    <source>
        <dbReference type="EnsemblMetazoa" id="Aqu2.1.42508_001"/>
    </source>
</evidence>